<feature type="compositionally biased region" description="Low complexity" evidence="1">
    <location>
        <begin position="584"/>
        <end position="596"/>
    </location>
</feature>
<dbReference type="RefSeq" id="XP_017997027.1">
    <property type="nucleotide sequence ID" value="XM_018143780.1"/>
</dbReference>
<dbReference type="GeneID" id="28735660"/>
<feature type="compositionally biased region" description="Basic and acidic residues" evidence="1">
    <location>
        <begin position="615"/>
        <end position="624"/>
    </location>
</feature>
<dbReference type="STRING" id="1664694.A0A0N1H033"/>
<organism evidence="2 3">
    <name type="scientific">Cyphellophora attinorum</name>
    <dbReference type="NCBI Taxonomy" id="1664694"/>
    <lineage>
        <taxon>Eukaryota</taxon>
        <taxon>Fungi</taxon>
        <taxon>Dikarya</taxon>
        <taxon>Ascomycota</taxon>
        <taxon>Pezizomycotina</taxon>
        <taxon>Eurotiomycetes</taxon>
        <taxon>Chaetothyriomycetidae</taxon>
        <taxon>Chaetothyriales</taxon>
        <taxon>Cyphellophoraceae</taxon>
        <taxon>Cyphellophora</taxon>
    </lineage>
</organism>
<feature type="region of interest" description="Disordered" evidence="1">
    <location>
        <begin position="312"/>
        <end position="631"/>
    </location>
</feature>
<comment type="caution">
    <text evidence="2">The sequence shown here is derived from an EMBL/GenBank/DDBJ whole genome shotgun (WGS) entry which is preliminary data.</text>
</comment>
<accession>A0A0N1H033</accession>
<feature type="compositionally biased region" description="Polar residues" evidence="1">
    <location>
        <begin position="358"/>
        <end position="370"/>
    </location>
</feature>
<dbReference type="Proteomes" id="UP000038010">
    <property type="component" value="Unassembled WGS sequence"/>
</dbReference>
<reference evidence="2 3" key="1">
    <citation type="submission" date="2015-06" db="EMBL/GenBank/DDBJ databases">
        <title>Draft genome of the ant-associated black yeast Phialophora attae CBS 131958.</title>
        <authorList>
            <person name="Moreno L.F."/>
            <person name="Stielow B.J."/>
            <person name="de Hoog S."/>
            <person name="Vicente V.A."/>
            <person name="Weiss V.A."/>
            <person name="de Vries M."/>
            <person name="Cruz L.M."/>
            <person name="Souza E.M."/>
        </authorList>
    </citation>
    <scope>NUCLEOTIDE SEQUENCE [LARGE SCALE GENOMIC DNA]</scope>
    <source>
        <strain evidence="2 3">CBS 131958</strain>
    </source>
</reference>
<feature type="compositionally biased region" description="Polar residues" evidence="1">
    <location>
        <begin position="561"/>
        <end position="576"/>
    </location>
</feature>
<dbReference type="VEuPathDB" id="FungiDB:AB675_3705"/>
<protein>
    <submittedName>
        <fullName evidence="2">Uncharacterized protein</fullName>
    </submittedName>
</protein>
<keyword evidence="3" id="KW-1185">Reference proteome</keyword>
<sequence length="689" mass="76299">MPSARAILNPKAVISEIIGVAGAGFRTSLILNAVSCEVEGEGLEVHNISKTVTLFSLALKNVGISLQSLDSVHSTEALEGINKISEDAMDIFDQFNDMLDKVRAKPAEGTPQYTVQQRFQWAFKRHRVQYMLAQLDSFKMDVSLFQGILSLGKLMASTSRHDSPDEVELKKELIRQERAEAQNVLIVRYWQRSKMDKLWEASCLEDDDHKIAAIEAKEGNDLALVSSNQVQQTDGPQRLAIETAPPGYESSLALVKLPAYSLGDLDDKLSDIKKSSKDMVQVSSDVIDPLLERWTRWYDIREKRHAKEAKNRYVPTVDNLQEDDDNDDGMHPYRRYNSRTQEYEPNDQQRKGPLYLEGNTTDWRQPQSAAAQREYSRRKNEYRRYQPSISQDNSDDGDTLSNGSRGQKKAPRRHIIDSASESDDSDHDPHPPQGYPRTRPRKGSNSPTQERSFPALYPGQHNPHASPRPPPGAPVQGGQRPYPQHAYSAPGLSPYPPINVANAHNPYAPSPHSQPGHPLQHYNTGPASSSAQPQSSYPGLSTAHARYTPAGAVQPQPQPQNGSANANRNIQIPYQDSSRRPVSRDGSTSARSSYSSKYPPPERQQSQPGSLPAPKLDRDGRQVHYDPTGRPFVFDQQGNRVLANLLGTHARPERQGKGAKGKLAEGATKGLLGAGAIAGFLEALEGLSI</sequence>
<name>A0A0N1H033_9EURO</name>
<proteinExistence type="predicted"/>
<dbReference type="EMBL" id="LFJN01000026">
    <property type="protein sequence ID" value="KPI37064.1"/>
    <property type="molecule type" value="Genomic_DNA"/>
</dbReference>
<feature type="compositionally biased region" description="Low complexity" evidence="1">
    <location>
        <begin position="526"/>
        <end position="536"/>
    </location>
</feature>
<dbReference type="OrthoDB" id="5431013at2759"/>
<evidence type="ECO:0000313" key="2">
    <source>
        <dbReference type="EMBL" id="KPI37064.1"/>
    </source>
</evidence>
<gene>
    <name evidence="2" type="ORF">AB675_3705</name>
</gene>
<evidence type="ECO:0000313" key="3">
    <source>
        <dbReference type="Proteomes" id="UP000038010"/>
    </source>
</evidence>
<feature type="compositionally biased region" description="Basic and acidic residues" evidence="1">
    <location>
        <begin position="374"/>
        <end position="384"/>
    </location>
</feature>
<evidence type="ECO:0000256" key="1">
    <source>
        <dbReference type="SAM" id="MobiDB-lite"/>
    </source>
</evidence>
<dbReference type="AlphaFoldDB" id="A0A0N1H033"/>